<dbReference type="Gene3D" id="3.40.50.1820">
    <property type="entry name" value="alpha/beta hydrolase"/>
    <property type="match status" value="1"/>
</dbReference>
<dbReference type="Proteomes" id="UP001065174">
    <property type="component" value="Chromosome"/>
</dbReference>
<reference evidence="1" key="1">
    <citation type="submission" date="2022-09" db="EMBL/GenBank/DDBJ databases">
        <title>Comparative genomics and taxonomic characterization of three novel marine species of genus Reichenbachiella exhibiting antioxidant and polysaccharide degradation activities.</title>
        <authorList>
            <person name="Muhammad N."/>
            <person name="Lee Y.-J."/>
            <person name="Ko J."/>
            <person name="Kim S.-G."/>
        </authorList>
    </citation>
    <scope>NUCLEOTIDE SEQUENCE</scope>
    <source>
        <strain evidence="1">BKB1-1</strain>
    </source>
</reference>
<keyword evidence="2" id="KW-1185">Reference proteome</keyword>
<keyword evidence="1" id="KW-0378">Hydrolase</keyword>
<gene>
    <name evidence="1" type="ORF">N6H18_00975</name>
</gene>
<evidence type="ECO:0000313" key="1">
    <source>
        <dbReference type="EMBL" id="UXP32549.1"/>
    </source>
</evidence>
<accession>A0ABY6CRT1</accession>
<dbReference type="SUPFAM" id="SSF53474">
    <property type="entry name" value="alpha/beta-Hydrolases"/>
    <property type="match status" value="1"/>
</dbReference>
<proteinExistence type="predicted"/>
<sequence length="216" mass="24691">MRIYTISGLGADERVFSNLDTGHELIHLPWLPPLSDESLAAYAKRLSQKIDTSQAFSLLGVSFGGIVAVEMEKILNPERVILISSAQIKSDLNPIFRFIGKTGILKNLPLSVFRPQPKYVARLFDVQDKYKELLFEILKDSDDHFTKWAMHSISTWQNEHQSHRVMMIHGTKDKVLNCPKRAEVIKIHGAGHGMIMNRSNEINELIRKIYHNDTKE</sequence>
<dbReference type="GO" id="GO:0016787">
    <property type="term" value="F:hydrolase activity"/>
    <property type="evidence" value="ECO:0007669"/>
    <property type="project" value="UniProtKB-KW"/>
</dbReference>
<protein>
    <submittedName>
        <fullName evidence="1">Alpha/beta hydrolase</fullName>
    </submittedName>
</protein>
<dbReference type="EMBL" id="CP106679">
    <property type="protein sequence ID" value="UXP32549.1"/>
    <property type="molecule type" value="Genomic_DNA"/>
</dbReference>
<dbReference type="RefSeq" id="WP_262309984.1">
    <property type="nucleotide sequence ID" value="NZ_CP106679.1"/>
</dbReference>
<dbReference type="InterPro" id="IPR029058">
    <property type="entry name" value="AB_hydrolase_fold"/>
</dbReference>
<evidence type="ECO:0000313" key="2">
    <source>
        <dbReference type="Proteomes" id="UP001065174"/>
    </source>
</evidence>
<name>A0ABY6CRT1_9BACT</name>
<organism evidence="1 2">
    <name type="scientific">Reichenbachiella agarivorans</name>
    <dbReference type="NCBI Taxonomy" id="2979464"/>
    <lineage>
        <taxon>Bacteria</taxon>
        <taxon>Pseudomonadati</taxon>
        <taxon>Bacteroidota</taxon>
        <taxon>Cytophagia</taxon>
        <taxon>Cytophagales</taxon>
        <taxon>Reichenbachiellaceae</taxon>
        <taxon>Reichenbachiella</taxon>
    </lineage>
</organism>